<dbReference type="RefSeq" id="WP_090019947.1">
    <property type="nucleotide sequence ID" value="NZ_FNCE01000006.1"/>
</dbReference>
<dbReference type="CDD" id="cd00093">
    <property type="entry name" value="HTH_XRE"/>
    <property type="match status" value="1"/>
</dbReference>
<protein>
    <submittedName>
        <fullName evidence="1">Helix-turn-helix domain-containing protein</fullName>
    </submittedName>
</protein>
<dbReference type="SUPFAM" id="SSF47413">
    <property type="entry name" value="lambda repressor-like DNA-binding domains"/>
    <property type="match status" value="1"/>
</dbReference>
<dbReference type="AlphaFoldDB" id="A0A1G7RY44"/>
<dbReference type="EMBL" id="FNCE01000006">
    <property type="protein sequence ID" value="SDG14730.1"/>
    <property type="molecule type" value="Genomic_DNA"/>
</dbReference>
<dbReference type="Proteomes" id="UP000199415">
    <property type="component" value="Unassembled WGS sequence"/>
</dbReference>
<proteinExistence type="predicted"/>
<reference evidence="1 2" key="1">
    <citation type="submission" date="2016-10" db="EMBL/GenBank/DDBJ databases">
        <authorList>
            <person name="de Groot N.N."/>
        </authorList>
    </citation>
    <scope>NUCLEOTIDE SEQUENCE [LARGE SCALE GENOMIC DNA]</scope>
    <source>
        <strain evidence="1 2">DSM 25584</strain>
    </source>
</reference>
<keyword evidence="2" id="KW-1185">Reference proteome</keyword>
<organism evidence="1 2">
    <name type="scientific">Limimonas halophila</name>
    <dbReference type="NCBI Taxonomy" id="1082479"/>
    <lineage>
        <taxon>Bacteria</taxon>
        <taxon>Pseudomonadati</taxon>
        <taxon>Pseudomonadota</taxon>
        <taxon>Alphaproteobacteria</taxon>
        <taxon>Rhodospirillales</taxon>
        <taxon>Rhodovibrionaceae</taxon>
        <taxon>Limimonas</taxon>
    </lineage>
</organism>
<dbReference type="STRING" id="1082479.SAMN05216241_10612"/>
<evidence type="ECO:0000313" key="1">
    <source>
        <dbReference type="EMBL" id="SDG14730.1"/>
    </source>
</evidence>
<dbReference type="GO" id="GO:0003677">
    <property type="term" value="F:DNA binding"/>
    <property type="evidence" value="ECO:0007669"/>
    <property type="project" value="InterPro"/>
</dbReference>
<dbReference type="InterPro" id="IPR001387">
    <property type="entry name" value="Cro/C1-type_HTH"/>
</dbReference>
<name>A0A1G7RY44_9PROT</name>
<accession>A0A1G7RY44</accession>
<evidence type="ECO:0000313" key="2">
    <source>
        <dbReference type="Proteomes" id="UP000199415"/>
    </source>
</evidence>
<dbReference type="InterPro" id="IPR010982">
    <property type="entry name" value="Lambda_DNA-bd_dom_sf"/>
</dbReference>
<gene>
    <name evidence="1" type="ORF">SAMN05216241_10612</name>
</gene>
<sequence length="134" mass="14697">MSQNLRTVRPCPPETERIADHVRALREGMGLSRAQAAEAVGFRVARVRAFEEGWAGVPTLYVGRLLRLSGVSATAWLDALFAPAAWPRDPRAFDPLPADARSLECALRLWRTEPDAARASLSKMIAAMLDRVSA</sequence>